<evidence type="ECO:0000313" key="3">
    <source>
        <dbReference type="Proteomes" id="UP000809431"/>
    </source>
</evidence>
<dbReference type="InterPro" id="IPR011990">
    <property type="entry name" value="TPR-like_helical_dom_sf"/>
</dbReference>
<evidence type="ECO:0000313" key="2">
    <source>
        <dbReference type="EMBL" id="MBM3117619.1"/>
    </source>
</evidence>
<reference evidence="2 3" key="1">
    <citation type="submission" date="2021-01" db="EMBL/GenBank/DDBJ databases">
        <title>Draft Genome Sequence and Polyhydroxyalkanoate Biosynthetic Potential of Jeongeupia naejangsanensis Type Strain DSM 24253.</title>
        <authorList>
            <person name="Turrini P."/>
            <person name="Artuso I."/>
            <person name="Lugli G.A."/>
            <person name="Frangipani E."/>
            <person name="Ventura M."/>
            <person name="Visca P."/>
        </authorList>
    </citation>
    <scope>NUCLEOTIDE SEQUENCE [LARGE SCALE GENOMIC DNA]</scope>
    <source>
        <strain evidence="2 3">DSM 24253</strain>
    </source>
</reference>
<dbReference type="EMBL" id="JAESND010000012">
    <property type="protein sequence ID" value="MBM3117619.1"/>
    <property type="molecule type" value="Genomic_DNA"/>
</dbReference>
<gene>
    <name evidence="2" type="ORF">JMJ54_17415</name>
</gene>
<accession>A0ABS2BS32</accession>
<dbReference type="RefSeq" id="WP_203539834.1">
    <property type="nucleotide sequence ID" value="NZ_JAESND010000012.1"/>
</dbReference>
<evidence type="ECO:0000259" key="1">
    <source>
        <dbReference type="Pfam" id="PF24604"/>
    </source>
</evidence>
<organism evidence="2 3">
    <name type="scientific">Jeongeupia naejangsanensis</name>
    <dbReference type="NCBI Taxonomy" id="613195"/>
    <lineage>
        <taxon>Bacteria</taxon>
        <taxon>Pseudomonadati</taxon>
        <taxon>Pseudomonadota</taxon>
        <taxon>Betaproteobacteria</taxon>
        <taxon>Neisseriales</taxon>
        <taxon>Chitinibacteraceae</taxon>
        <taxon>Jeongeupia</taxon>
    </lineage>
</organism>
<dbReference type="SUPFAM" id="SSF48452">
    <property type="entry name" value="TPR-like"/>
    <property type="match status" value="2"/>
</dbReference>
<feature type="domain" description="PelB C-terminal" evidence="1">
    <location>
        <begin position="920"/>
        <end position="1219"/>
    </location>
</feature>
<protein>
    <submittedName>
        <fullName evidence="2">Tetratricopeptide repeat protein</fullName>
    </submittedName>
</protein>
<keyword evidence="3" id="KW-1185">Reference proteome</keyword>
<dbReference type="InterPro" id="IPR057306">
    <property type="entry name" value="B-barrel_PelB_C"/>
</dbReference>
<dbReference type="Pfam" id="PF24604">
    <property type="entry name" value="B-barrel_PelB_C"/>
    <property type="match status" value="1"/>
</dbReference>
<proteinExistence type="predicted"/>
<dbReference type="Gene3D" id="1.25.40.10">
    <property type="entry name" value="Tetratricopeptide repeat domain"/>
    <property type="match status" value="2"/>
</dbReference>
<comment type="caution">
    <text evidence="2">The sequence shown here is derived from an EMBL/GenBank/DDBJ whole genome shotgun (WGS) entry which is preliminary data.</text>
</comment>
<dbReference type="Pfam" id="PF13429">
    <property type="entry name" value="TPR_15"/>
    <property type="match status" value="1"/>
</dbReference>
<sequence>MPPRSTSAAVEPPSRARLIAPWAVIALIATTAGGLYLLHTNDSALGQLAEKHGNDAVSIDYLRALLQTHPENDQVRRALIDGYMQQQRYGDAEALLAVWERGSDAGKQRECQRKRLLIAEARTVSLPPGPTRDANLAQLRSLLAKLAANPATDETDWLIGKLGNYAPDQLPALYQTLAARDQGRAPLWHDKAGALAFAHSRYRDAATNYFAAQAASHSPDNRKRYFLAGVAALQSGNLLDEALSAADTHGSELLGDRDVLLTLTRLARAAGNNAAADRYARRLVRMAWLDAQAGRLALAGYNALPAPEWRSASVRRIAATPNAAFDAESFQLAFEVFVGNRKLDDALAVATAALKAVPNDNGWLKRYAQVAEWDGHPQDALAAWQKLALRADDNDAWQAILRLAPGLLDDEALLLAKEREARRRTLSTTELDQLVSQYERMARPEAGIRFLEAQFHARPDAGMLERAALLRQRSGDDAGAIVNYQTLLARFGQRVGWARTLAALRYSRGDLDGAYRALADARDVGTDADGDYWRLLGDLAWQLQHDEVARQAYQHLPGSPKWQAVDAGRLIALLPASDLTGRRAVADAAWQRFGDPVYLNQVLAIDLERGDYAAIRQRLSALSAAQRSQLEKDGDFLLLRARYHQETNQLAAAHRDFEAVLALNPELGVARIGLVWLLIQQSDANALAGLLPRLEKPAESDPALAQAVAAGWQSLGRIQKALVWQRQLLAERSGDFAWLMNYADLVEQAGSPDQAWRIRRHAWQQRPASPDGNLDALLSQLRLTLMFERTDAAERKLFAALASQAAGSRDDAAVDELAYTWLTGRDDDARARYWYWRRYARKLTDPHYLTRQSAMLRGDEAAIAQALERDGIAVQPADATLLAHVAGQKPLETSLAHVAADGAPDNDALHLALETELIMDRPNRITVQIDRLLQDTLKGTRTVVGARIALTPTLRLTMQLAETPYTYSPTGYRQNNGLLVLTLSEVGSENNADDARWSVSLLQRRAWEDNTGAAVHWADRIGGIDWLVEAALNEPTDDTVGLTLLGRQNRLSFGAGYRLRSNLSAQLRANLARYALQDGTLLGDKQELLASISWRFAGLISAELMSQTMWTSARDVVLQTPDGFAPGETITAKTLLPEHFQRTTLGLGYDIDTATLPRRSWNPYGLMTVGYQTISGVEYGGLLGVGGSVFGGDRMTLYVQRSNTDRGDASLDLGMYYQWLF</sequence>
<dbReference type="Proteomes" id="UP000809431">
    <property type="component" value="Unassembled WGS sequence"/>
</dbReference>
<name>A0ABS2BS32_9NEIS</name>